<dbReference type="SUPFAM" id="SSF50891">
    <property type="entry name" value="Cyclophilin-like"/>
    <property type="match status" value="1"/>
</dbReference>
<dbReference type="Proteomes" id="UP000823485">
    <property type="component" value="Unassembled WGS sequence"/>
</dbReference>
<name>A0ABS2R0J2_9BACI</name>
<comment type="caution">
    <text evidence="5">The sequence shown here is derived from an EMBL/GenBank/DDBJ whole genome shotgun (WGS) entry which is preliminary data.</text>
</comment>
<proteinExistence type="predicted"/>
<keyword evidence="3" id="KW-0067">ATP-binding</keyword>
<dbReference type="InterPro" id="IPR003778">
    <property type="entry name" value="CT_A_B"/>
</dbReference>
<dbReference type="Gene3D" id="2.40.100.10">
    <property type="entry name" value="Cyclophilin-like"/>
    <property type="match status" value="1"/>
</dbReference>
<sequence length="325" mass="34834">MMKLIDPGIRTTIQDLGRTGFFHLGVPPSGAADKLSFMLGNVLIGNPTDVAGLEMMVKGASVEFEKRTTVVITGAPAEVRLNGNMQPMWEVFEVKKGDVLEIGKISEGLFSYLCVSGGLEAPEVLGSRSSCLASGFHGITGRLLLAGDEIRMAEPLPGAIQLVGKQVIEEAKPIFARTGTAHIVLGITCDLVSDEGLVSFLNTPWTIQPQSTRTACRLNGGDVRYKESEPPFGSGGNPGNIVDIPYPIGAVIVPNEGEIIVLLTDGTGGGGFVTIGTVIWQDINELSQMRPLSTVKFKAITVDQAIAMRREKERLIERVRESVQF</sequence>
<dbReference type="EMBL" id="JAFBFH010000001">
    <property type="protein sequence ID" value="MBM7713167.1"/>
    <property type="molecule type" value="Genomic_DNA"/>
</dbReference>
<feature type="domain" description="Carboxyltransferase" evidence="4">
    <location>
        <begin position="23"/>
        <end position="315"/>
    </location>
</feature>
<dbReference type="SMART" id="SM00797">
    <property type="entry name" value="AHS2"/>
    <property type="match status" value="1"/>
</dbReference>
<gene>
    <name evidence="5" type="ORF">JOC94_000133</name>
</gene>
<accession>A0ABS2R0J2</accession>
<dbReference type="NCBIfam" id="TIGR00724">
    <property type="entry name" value="urea_amlyse_rel"/>
    <property type="match status" value="1"/>
</dbReference>
<evidence type="ECO:0000256" key="1">
    <source>
        <dbReference type="ARBA" id="ARBA00022741"/>
    </source>
</evidence>
<keyword evidence="6" id="KW-1185">Reference proteome</keyword>
<evidence type="ECO:0000259" key="4">
    <source>
        <dbReference type="SMART" id="SM00797"/>
    </source>
</evidence>
<protein>
    <submittedName>
        <fullName evidence="5">Biotin-dependent carboxylase-like uncharacterized protein</fullName>
    </submittedName>
</protein>
<dbReference type="InterPro" id="IPR029000">
    <property type="entry name" value="Cyclophilin-like_dom_sf"/>
</dbReference>
<organism evidence="5 6">
    <name type="scientific">Siminovitchia thermophila</name>
    <dbReference type="NCBI Taxonomy" id="1245522"/>
    <lineage>
        <taxon>Bacteria</taxon>
        <taxon>Bacillati</taxon>
        <taxon>Bacillota</taxon>
        <taxon>Bacilli</taxon>
        <taxon>Bacillales</taxon>
        <taxon>Bacillaceae</taxon>
        <taxon>Siminovitchia</taxon>
    </lineage>
</organism>
<evidence type="ECO:0000313" key="6">
    <source>
        <dbReference type="Proteomes" id="UP000823485"/>
    </source>
</evidence>
<dbReference type="Pfam" id="PF02626">
    <property type="entry name" value="CT_A_B"/>
    <property type="match status" value="1"/>
</dbReference>
<dbReference type="PANTHER" id="PTHR43309:SF3">
    <property type="entry name" value="5-OXOPROLINASE SUBUNIT C"/>
    <property type="match status" value="1"/>
</dbReference>
<dbReference type="InterPro" id="IPR052708">
    <property type="entry name" value="PxpC"/>
</dbReference>
<evidence type="ECO:0000313" key="5">
    <source>
        <dbReference type="EMBL" id="MBM7713167.1"/>
    </source>
</evidence>
<keyword evidence="1" id="KW-0547">Nucleotide-binding</keyword>
<dbReference type="RefSeq" id="WP_077109790.1">
    <property type="nucleotide sequence ID" value="NZ_JAFBFH010000001.1"/>
</dbReference>
<evidence type="ECO:0000256" key="3">
    <source>
        <dbReference type="ARBA" id="ARBA00022840"/>
    </source>
</evidence>
<dbReference type="PANTHER" id="PTHR43309">
    <property type="entry name" value="5-OXOPROLINASE SUBUNIT C"/>
    <property type="match status" value="1"/>
</dbReference>
<keyword evidence="2" id="KW-0378">Hydrolase</keyword>
<evidence type="ECO:0000256" key="2">
    <source>
        <dbReference type="ARBA" id="ARBA00022801"/>
    </source>
</evidence>
<reference evidence="5 6" key="1">
    <citation type="submission" date="2021-01" db="EMBL/GenBank/DDBJ databases">
        <title>Genomic Encyclopedia of Type Strains, Phase IV (KMG-IV): sequencing the most valuable type-strain genomes for metagenomic binning, comparative biology and taxonomic classification.</title>
        <authorList>
            <person name="Goeker M."/>
        </authorList>
    </citation>
    <scope>NUCLEOTIDE SEQUENCE [LARGE SCALE GENOMIC DNA]</scope>
    <source>
        <strain evidence="5 6">DSM 105453</strain>
    </source>
</reference>